<protein>
    <recommendedName>
        <fullName evidence="3">Regulatory protein</fullName>
    </recommendedName>
</protein>
<evidence type="ECO:0008006" key="3">
    <source>
        <dbReference type="Google" id="ProtNLM"/>
    </source>
</evidence>
<dbReference type="Proteomes" id="UP000010802">
    <property type="component" value="Chromosome"/>
</dbReference>
<dbReference type="PANTHER" id="PTHR38449">
    <property type="entry name" value="REGULATORY PROTEIN TM_1690-RELATED"/>
    <property type="match status" value="1"/>
</dbReference>
<evidence type="ECO:0000313" key="1">
    <source>
        <dbReference type="EMBL" id="CDI40584.1"/>
    </source>
</evidence>
<sequence>MYQQKPSKMRRHRKGDVMFNGGFKHFINHDKVLAAVDFSAKSQPIIRAINNAKDMGMLIDITMGRKTNTVIFTETGHVILSHSISETIAKRIKEAKNA</sequence>
<dbReference type="AlphaFoldDB" id="U4QIX9"/>
<organism evidence="1 2">
    <name type="scientific">Tepidanaerobacter acetatoxydans (strain DSM 21804 / JCM 16047 / Re1)</name>
    <dbReference type="NCBI Taxonomy" id="1209989"/>
    <lineage>
        <taxon>Bacteria</taxon>
        <taxon>Bacillati</taxon>
        <taxon>Bacillota</taxon>
        <taxon>Clostridia</taxon>
        <taxon>Thermosediminibacterales</taxon>
        <taxon>Tepidanaerobacteraceae</taxon>
        <taxon>Tepidanaerobacter</taxon>
    </lineage>
</organism>
<evidence type="ECO:0000313" key="2">
    <source>
        <dbReference type="Proteomes" id="UP000010802"/>
    </source>
</evidence>
<dbReference type="STRING" id="1209989.TepRe1_1035"/>
<reference evidence="2" key="1">
    <citation type="journal article" date="2013" name="Genome Announc.">
        <title>First genome sequence of a syntrophic acetate-oxidizing bacterium, Tepidanaerobacter acetatoxydans strain Re1.</title>
        <authorList>
            <person name="Manzoor S."/>
            <person name="Bongcam-Rudloff E."/>
            <person name="Schnurer A."/>
            <person name="Muller B."/>
        </authorList>
    </citation>
    <scope>NUCLEOTIDE SEQUENCE [LARGE SCALE GENOMIC DNA]</scope>
    <source>
        <strain evidence="2">Re1</strain>
    </source>
</reference>
<dbReference type="RefSeq" id="WP_023211446.1">
    <property type="nucleotide sequence ID" value="NC_015519.1"/>
</dbReference>
<dbReference type="InterPro" id="IPR007169">
    <property type="entry name" value="RemA-like"/>
</dbReference>
<dbReference type="HOGENOM" id="CLU_165326_0_0_9"/>
<dbReference type="eggNOG" id="COG2052">
    <property type="taxonomic scope" value="Bacteria"/>
</dbReference>
<proteinExistence type="predicted"/>
<name>U4QIX9_TEPAE</name>
<dbReference type="PANTHER" id="PTHR38449:SF1">
    <property type="entry name" value="REGULATORY PROTEIN SSL2874-RELATED"/>
    <property type="match status" value="1"/>
</dbReference>
<dbReference type="KEGG" id="tae:TepiRe1_1133"/>
<keyword evidence="2" id="KW-1185">Reference proteome</keyword>
<dbReference type="EMBL" id="HF563609">
    <property type="protein sequence ID" value="CDI40584.1"/>
    <property type="molecule type" value="Genomic_DNA"/>
</dbReference>
<gene>
    <name evidence="1" type="ordered locus">TEPIRE1_1133</name>
</gene>
<accession>U4QIX9</accession>
<dbReference type="Pfam" id="PF04025">
    <property type="entry name" value="RemA-like"/>
    <property type="match status" value="1"/>
</dbReference>